<protein>
    <recommendedName>
        <fullName evidence="4">PilJ/NarX-like methyl-accepting chemotaxis transducer</fullName>
    </recommendedName>
</protein>
<evidence type="ECO:0000313" key="3">
    <source>
        <dbReference type="Proteomes" id="UP001595812"/>
    </source>
</evidence>
<name>A0ABV8AKK2_9FLAO</name>
<evidence type="ECO:0000313" key="2">
    <source>
        <dbReference type="EMBL" id="MFC3877197.1"/>
    </source>
</evidence>
<keyword evidence="1" id="KW-1133">Transmembrane helix</keyword>
<proteinExistence type="predicted"/>
<feature type="transmembrane region" description="Helical" evidence="1">
    <location>
        <begin position="12"/>
        <end position="30"/>
    </location>
</feature>
<dbReference type="Proteomes" id="UP001595812">
    <property type="component" value="Unassembled WGS sequence"/>
</dbReference>
<keyword evidence="3" id="KW-1185">Reference proteome</keyword>
<accession>A0ABV8AKK2</accession>
<gene>
    <name evidence="2" type="ORF">ACFOSX_08140</name>
</gene>
<organism evidence="2 3">
    <name type="scientific">Winogradskyella maritima</name>
    <dbReference type="NCBI Taxonomy" id="1517766"/>
    <lineage>
        <taxon>Bacteria</taxon>
        <taxon>Pseudomonadati</taxon>
        <taxon>Bacteroidota</taxon>
        <taxon>Flavobacteriia</taxon>
        <taxon>Flavobacteriales</taxon>
        <taxon>Flavobacteriaceae</taxon>
        <taxon>Winogradskyella</taxon>
    </lineage>
</organism>
<dbReference type="EMBL" id="JBHSAT010000004">
    <property type="protein sequence ID" value="MFC3877197.1"/>
    <property type="molecule type" value="Genomic_DNA"/>
</dbReference>
<comment type="caution">
    <text evidence="2">The sequence shown here is derived from an EMBL/GenBank/DDBJ whole genome shotgun (WGS) entry which is preliminary data.</text>
</comment>
<keyword evidence="1" id="KW-0812">Transmembrane</keyword>
<evidence type="ECO:0000256" key="1">
    <source>
        <dbReference type="SAM" id="Phobius"/>
    </source>
</evidence>
<evidence type="ECO:0008006" key="4">
    <source>
        <dbReference type="Google" id="ProtNLM"/>
    </source>
</evidence>
<reference evidence="3" key="1">
    <citation type="journal article" date="2019" name="Int. J. Syst. Evol. Microbiol.">
        <title>The Global Catalogue of Microorganisms (GCM) 10K type strain sequencing project: providing services to taxonomists for standard genome sequencing and annotation.</title>
        <authorList>
            <consortium name="The Broad Institute Genomics Platform"/>
            <consortium name="The Broad Institute Genome Sequencing Center for Infectious Disease"/>
            <person name="Wu L."/>
            <person name="Ma J."/>
        </authorList>
    </citation>
    <scope>NUCLEOTIDE SEQUENCE [LARGE SCALE GENOMIC DNA]</scope>
    <source>
        <strain evidence="3">CECT 8979</strain>
    </source>
</reference>
<dbReference type="RefSeq" id="WP_386099027.1">
    <property type="nucleotide sequence ID" value="NZ_JBHSAT010000004.1"/>
</dbReference>
<keyword evidence="1" id="KW-0472">Membrane</keyword>
<sequence length="237" mass="27710">METGKTSRYFKYAIGEIILVVIGILIALQVSNWNDERKQAQLLNSYYTKLHGEVNQNIAKAQRFIALEDTLIEQQRRTLQILNSKNEDDIPELKENIGAVATAWYNDFSFVIFDEFLQKGLVTKIKDQNLKQNFQDVKLELLNIEGNDDYVETQYNTLIEPFFAKHINYSNNAMKYYRKYLVEGGPKTDFNAMFNSMELWNITTLKLESTSNVKKRLELFLNLLEDLKENLNKQTEP</sequence>